<sequence>MSHNSTIDLDCTIKNNYDEDQLKQQLEKRAIEVGLQRFQTMVLLLAFRDEETLKWFWHDKQHLPGAGQARQSPKDNDLAKWFRDYCATYARKVGQDDKNVTVVKDDQADIFVEWVWNIRTVAIFYKPRGWHGSFLPMGMERHGGIFDPSSKATPVCCRMALDTLRASLNDSPARSGGLSVNLSSSTSTSLSGITWDRTSVTIGDHPWRFQQTIQSTPDGDTTVTASVRTEPRIYTYFI</sequence>
<evidence type="ECO:0000313" key="2">
    <source>
        <dbReference type="Proteomes" id="UP000812966"/>
    </source>
</evidence>
<gene>
    <name evidence="1" type="ORF">FFLO_03839</name>
</gene>
<proteinExistence type="predicted"/>
<dbReference type="EMBL" id="JABELV010000074">
    <property type="protein sequence ID" value="KAG7532097.1"/>
    <property type="molecule type" value="Genomic_DNA"/>
</dbReference>
<dbReference type="AlphaFoldDB" id="A0A8K0JK01"/>
<protein>
    <submittedName>
        <fullName evidence="1">Uncharacterized protein</fullName>
    </submittedName>
</protein>
<accession>A0A8K0JK01</accession>
<name>A0A8K0JK01_9TREE</name>
<comment type="caution">
    <text evidence="1">The sequence shown here is derived from an EMBL/GenBank/DDBJ whole genome shotgun (WGS) entry which is preliminary data.</text>
</comment>
<keyword evidence="2" id="KW-1185">Reference proteome</keyword>
<reference evidence="1" key="1">
    <citation type="submission" date="2020-04" db="EMBL/GenBank/DDBJ databases">
        <title>Analysis of mating type loci in Filobasidium floriforme.</title>
        <authorList>
            <person name="Nowrousian M."/>
        </authorList>
    </citation>
    <scope>NUCLEOTIDE SEQUENCE</scope>
    <source>
        <strain evidence="1">CBS 6242</strain>
    </source>
</reference>
<evidence type="ECO:0000313" key="1">
    <source>
        <dbReference type="EMBL" id="KAG7532097.1"/>
    </source>
</evidence>
<dbReference type="Proteomes" id="UP000812966">
    <property type="component" value="Unassembled WGS sequence"/>
</dbReference>
<organism evidence="1 2">
    <name type="scientific">Filobasidium floriforme</name>
    <dbReference type="NCBI Taxonomy" id="5210"/>
    <lineage>
        <taxon>Eukaryota</taxon>
        <taxon>Fungi</taxon>
        <taxon>Dikarya</taxon>
        <taxon>Basidiomycota</taxon>
        <taxon>Agaricomycotina</taxon>
        <taxon>Tremellomycetes</taxon>
        <taxon>Filobasidiales</taxon>
        <taxon>Filobasidiaceae</taxon>
        <taxon>Filobasidium</taxon>
    </lineage>
</organism>